<dbReference type="Proteomes" id="UP001333710">
    <property type="component" value="Chromosome"/>
</dbReference>
<proteinExistence type="predicted"/>
<dbReference type="RefSeq" id="WP_338291161.1">
    <property type="nucleotide sequence ID" value="NZ_AP027272.1"/>
</dbReference>
<sequence>MEIKDILSLDCTRCAVPVTSKKRALQIISDIASEKLETLNEEDVLASLLCREKMGSTGIGQGIAIPHGRVDGLSSPLAIVITCSPGIEFDSIDNQLVDIFFAILVPTEQTDGHLQTLARIAQKLSDKEVIKVIRNCHSDNALYEALV</sequence>
<evidence type="ECO:0000313" key="3">
    <source>
        <dbReference type="Proteomes" id="UP001333710"/>
    </source>
</evidence>
<dbReference type="Pfam" id="PF00359">
    <property type="entry name" value="PTS_EIIA_2"/>
    <property type="match status" value="1"/>
</dbReference>
<protein>
    <submittedName>
        <fullName evidence="2">PTS IIA-like nitrogen-regulatory protein PtsN</fullName>
    </submittedName>
</protein>
<dbReference type="InterPro" id="IPR016152">
    <property type="entry name" value="PTrfase/Anion_transptr"/>
</dbReference>
<gene>
    <name evidence="2" type="primary">ptsN</name>
    <name evidence="2" type="ORF">MACH26_07150</name>
</gene>
<dbReference type="Gene3D" id="3.40.930.10">
    <property type="entry name" value="Mannitol-specific EII, Chain A"/>
    <property type="match status" value="1"/>
</dbReference>
<dbReference type="PROSITE" id="PS00372">
    <property type="entry name" value="PTS_EIIA_TYPE_2_HIS"/>
    <property type="match status" value="1"/>
</dbReference>
<dbReference type="KEGG" id="pmaw:MACH26_07150"/>
<dbReference type="PANTHER" id="PTHR47738:SF1">
    <property type="entry name" value="NITROGEN REGULATORY PROTEIN"/>
    <property type="match status" value="1"/>
</dbReference>
<feature type="domain" description="PTS EIIA type-2" evidence="1">
    <location>
        <begin position="5"/>
        <end position="147"/>
    </location>
</feature>
<keyword evidence="3" id="KW-1185">Reference proteome</keyword>
<evidence type="ECO:0000259" key="1">
    <source>
        <dbReference type="PROSITE" id="PS51094"/>
    </source>
</evidence>
<dbReference type="EMBL" id="AP027272">
    <property type="protein sequence ID" value="BDX05194.1"/>
    <property type="molecule type" value="Genomic_DNA"/>
</dbReference>
<dbReference type="PANTHER" id="PTHR47738">
    <property type="entry name" value="PTS SYSTEM FRUCTOSE-LIKE EIIA COMPONENT-RELATED"/>
    <property type="match status" value="1"/>
</dbReference>
<dbReference type="InterPro" id="IPR051541">
    <property type="entry name" value="PTS_SugarTrans_NitroReg"/>
</dbReference>
<organism evidence="2 3">
    <name type="scientific">Planctobacterium marinum</name>
    <dbReference type="NCBI Taxonomy" id="1631968"/>
    <lineage>
        <taxon>Bacteria</taxon>
        <taxon>Pseudomonadati</taxon>
        <taxon>Pseudomonadota</taxon>
        <taxon>Gammaproteobacteria</taxon>
        <taxon>Alteromonadales</taxon>
        <taxon>Alteromonadaceae</taxon>
        <taxon>Planctobacterium</taxon>
    </lineage>
</organism>
<evidence type="ECO:0000313" key="2">
    <source>
        <dbReference type="EMBL" id="BDX05194.1"/>
    </source>
</evidence>
<accession>A0AA48KR93</accession>
<name>A0AA48KR93_9ALTE</name>
<reference evidence="2" key="1">
    <citation type="submission" date="2023-01" db="EMBL/GenBank/DDBJ databases">
        <title>Complete genome sequence of Planctobacterium marinum strain Dej080120_11.</title>
        <authorList>
            <person name="Ueki S."/>
            <person name="Maruyama F."/>
        </authorList>
    </citation>
    <scope>NUCLEOTIDE SEQUENCE</scope>
    <source>
        <strain evidence="2">Dej080120_11</strain>
    </source>
</reference>
<dbReference type="SUPFAM" id="SSF55804">
    <property type="entry name" value="Phoshotransferase/anion transport protein"/>
    <property type="match status" value="1"/>
</dbReference>
<dbReference type="GO" id="GO:0030295">
    <property type="term" value="F:protein kinase activator activity"/>
    <property type="evidence" value="ECO:0007669"/>
    <property type="project" value="TreeGrafter"/>
</dbReference>
<dbReference type="PROSITE" id="PS51094">
    <property type="entry name" value="PTS_EIIA_TYPE_2"/>
    <property type="match status" value="1"/>
</dbReference>
<dbReference type="AlphaFoldDB" id="A0AA48KR93"/>
<dbReference type="CDD" id="cd00211">
    <property type="entry name" value="PTS_IIA_fru"/>
    <property type="match status" value="1"/>
</dbReference>
<dbReference type="InterPro" id="IPR002178">
    <property type="entry name" value="PTS_EIIA_type-2_dom"/>
</dbReference>